<keyword evidence="5" id="KW-1015">Disulfide bond</keyword>
<accession>A0A4D8XQV7</accession>
<evidence type="ECO:0000256" key="3">
    <source>
        <dbReference type="ARBA" id="ARBA00022525"/>
    </source>
</evidence>
<feature type="signal peptide" evidence="6">
    <location>
        <begin position="1"/>
        <end position="16"/>
    </location>
</feature>
<keyword evidence="4" id="KW-0800">Toxin</keyword>
<dbReference type="Pfam" id="PF07936">
    <property type="entry name" value="Defensin_4"/>
    <property type="match status" value="1"/>
</dbReference>
<evidence type="ECO:0000313" key="7">
    <source>
        <dbReference type="EMBL" id="SYZ84867.1"/>
    </source>
</evidence>
<keyword evidence="3" id="KW-0964">Secreted</keyword>
<dbReference type="GO" id="GO:0005576">
    <property type="term" value="C:extracellular region"/>
    <property type="evidence" value="ECO:0007669"/>
    <property type="project" value="UniProtKB-SubCell"/>
</dbReference>
<comment type="similarity">
    <text evidence="2">Belongs to the sea anemone type 3 (BDS) potassium channel toxin family.</text>
</comment>
<evidence type="ECO:0000256" key="2">
    <source>
        <dbReference type="ARBA" id="ARBA00007488"/>
    </source>
</evidence>
<dbReference type="InterPro" id="IPR023355">
    <property type="entry name" value="Myo_ane_neurotoxin_sf"/>
</dbReference>
<dbReference type="GO" id="GO:0042151">
    <property type="term" value="C:nematocyst"/>
    <property type="evidence" value="ECO:0007669"/>
    <property type="project" value="InterPro"/>
</dbReference>
<evidence type="ECO:0000256" key="1">
    <source>
        <dbReference type="ARBA" id="ARBA00004613"/>
    </source>
</evidence>
<comment type="subcellular location">
    <subcellularLocation>
        <location evidence="1">Secreted</location>
    </subcellularLocation>
</comment>
<sequence>MECIVFLLFLLTLTSAQPGNQVDNTEYDLQDQKLTKRVSCDCKGKSGTYWFGISKCHDPNSLQCSAILGVCCVPPERS</sequence>
<evidence type="ECO:0000256" key="5">
    <source>
        <dbReference type="ARBA" id="ARBA00023157"/>
    </source>
</evidence>
<reference evidence="7" key="1">
    <citation type="submission" date="2018-09" db="EMBL/GenBank/DDBJ databases">
        <authorList>
            <person name="Mitchell L M."/>
        </authorList>
    </citation>
    <scope>NUCLEOTIDE SEQUENCE</scope>
    <source>
        <tissue evidence="7">Tentacles</tissue>
    </source>
</reference>
<dbReference type="GO" id="GO:0090729">
    <property type="term" value="F:toxin activity"/>
    <property type="evidence" value="ECO:0007669"/>
    <property type="project" value="UniProtKB-KW"/>
</dbReference>
<dbReference type="InterPro" id="IPR012414">
    <property type="entry name" value="BDS_K_chnl_tox"/>
</dbReference>
<keyword evidence="6" id="KW-0732">Signal</keyword>
<dbReference type="Gene3D" id="2.20.20.10">
    <property type="entry name" value="Anthopleurin-A"/>
    <property type="match status" value="1"/>
</dbReference>
<dbReference type="AlphaFoldDB" id="A0A4D8XQV7"/>
<proteinExistence type="evidence at transcript level"/>
<dbReference type="GO" id="GO:0008200">
    <property type="term" value="F:ion channel inhibitor activity"/>
    <property type="evidence" value="ECO:0007669"/>
    <property type="project" value="InterPro"/>
</dbReference>
<dbReference type="EMBL" id="LS997920">
    <property type="protein sequence ID" value="SYZ84867.1"/>
    <property type="molecule type" value="mRNA"/>
</dbReference>
<evidence type="ECO:0000256" key="6">
    <source>
        <dbReference type="SAM" id="SignalP"/>
    </source>
</evidence>
<gene>
    <name evidence="7" type="primary">U-AITX-Oulsp5</name>
</gene>
<feature type="chain" id="PRO_5020037394" evidence="6">
    <location>
        <begin position="17"/>
        <end position="78"/>
    </location>
</feature>
<evidence type="ECO:0000256" key="4">
    <source>
        <dbReference type="ARBA" id="ARBA00022656"/>
    </source>
</evidence>
<organism evidence="7">
    <name type="scientific">Oulactis sp.</name>
    <name type="common">Sea anemone</name>
    <dbReference type="NCBI Taxonomy" id="2093647"/>
    <lineage>
        <taxon>Eukaryota</taxon>
        <taxon>Metazoa</taxon>
        <taxon>Cnidaria</taxon>
        <taxon>Anthozoa</taxon>
        <taxon>Hexacorallia</taxon>
        <taxon>Actiniaria</taxon>
        <taxon>Actiniidae</taxon>
        <taxon>Oulactis</taxon>
    </lineage>
</organism>
<protein>
    <submittedName>
        <fullName evidence="7">mRNA</fullName>
    </submittedName>
</protein>
<name>A0A4D8XQV7_OULSP</name>